<evidence type="ECO:0000313" key="4">
    <source>
        <dbReference type="Proteomes" id="UP000231658"/>
    </source>
</evidence>
<dbReference type="OrthoDB" id="9816507at2"/>
<feature type="signal peptide" evidence="1">
    <location>
        <begin position="1"/>
        <end position="19"/>
    </location>
</feature>
<protein>
    <recommendedName>
        <fullName evidence="2">Peptidoglycan binding-like domain-containing protein</fullName>
    </recommendedName>
</protein>
<dbReference type="STRING" id="1867952.MTBPR1_110022"/>
<dbReference type="SUPFAM" id="SSF47090">
    <property type="entry name" value="PGBD-like"/>
    <property type="match status" value="1"/>
</dbReference>
<dbReference type="InterPro" id="IPR011990">
    <property type="entry name" value="TPR-like_helical_dom_sf"/>
</dbReference>
<dbReference type="EMBL" id="FLYE01000003">
    <property type="protein sequence ID" value="SCA55583.1"/>
    <property type="molecule type" value="Genomic_DNA"/>
</dbReference>
<keyword evidence="4" id="KW-1185">Reference proteome</keyword>
<dbReference type="InterPro" id="IPR036365">
    <property type="entry name" value="PGBD-like_sf"/>
</dbReference>
<dbReference type="RefSeq" id="WP_083222880.1">
    <property type="nucleotide sequence ID" value="NZ_FLYE01000003.1"/>
</dbReference>
<dbReference type="Gene3D" id="1.25.40.10">
    <property type="entry name" value="Tetratricopeptide repeat domain"/>
    <property type="match status" value="2"/>
</dbReference>
<organism evidence="3 4">
    <name type="scientific">Candidatus Terasakiella magnetica</name>
    <dbReference type="NCBI Taxonomy" id="1867952"/>
    <lineage>
        <taxon>Bacteria</taxon>
        <taxon>Pseudomonadati</taxon>
        <taxon>Pseudomonadota</taxon>
        <taxon>Alphaproteobacteria</taxon>
        <taxon>Rhodospirillales</taxon>
        <taxon>Terasakiellaceae</taxon>
        <taxon>Terasakiella</taxon>
    </lineage>
</organism>
<gene>
    <name evidence="3" type="ORF">MTBPR1_110022</name>
</gene>
<reference evidence="3 4" key="1">
    <citation type="submission" date="2016-07" db="EMBL/GenBank/DDBJ databases">
        <authorList>
            <person name="Lefevre C.T."/>
        </authorList>
    </citation>
    <scope>NUCLEOTIDE SEQUENCE [LARGE SCALE GENOMIC DNA]</scope>
    <source>
        <strain evidence="3">PR1</strain>
    </source>
</reference>
<keyword evidence="1" id="KW-0732">Signal</keyword>
<dbReference type="Gene3D" id="1.10.101.10">
    <property type="entry name" value="PGBD-like superfamily/PGBD"/>
    <property type="match status" value="1"/>
</dbReference>
<evidence type="ECO:0000313" key="3">
    <source>
        <dbReference type="EMBL" id="SCA55583.1"/>
    </source>
</evidence>
<name>A0A1C3RE75_9PROT</name>
<feature type="domain" description="Peptidoglycan binding-like" evidence="2">
    <location>
        <begin position="40"/>
        <end position="91"/>
    </location>
</feature>
<dbReference type="InterPro" id="IPR036366">
    <property type="entry name" value="PGBDSf"/>
</dbReference>
<evidence type="ECO:0000256" key="1">
    <source>
        <dbReference type="SAM" id="SignalP"/>
    </source>
</evidence>
<dbReference type="SUPFAM" id="SSF48452">
    <property type="entry name" value="TPR-like"/>
    <property type="match status" value="1"/>
</dbReference>
<dbReference type="Pfam" id="PF01471">
    <property type="entry name" value="PG_binding_1"/>
    <property type="match status" value="1"/>
</dbReference>
<evidence type="ECO:0000259" key="2">
    <source>
        <dbReference type="Pfam" id="PF01471"/>
    </source>
</evidence>
<dbReference type="Proteomes" id="UP000231658">
    <property type="component" value="Unassembled WGS sequence"/>
</dbReference>
<dbReference type="InterPro" id="IPR002477">
    <property type="entry name" value="Peptidoglycan-bd-like"/>
</dbReference>
<accession>A0A1C3RE75</accession>
<proteinExistence type="predicted"/>
<feature type="chain" id="PRO_5008680664" description="Peptidoglycan binding-like domain-containing protein" evidence="1">
    <location>
        <begin position="20"/>
        <end position="560"/>
    </location>
</feature>
<dbReference type="AlphaFoldDB" id="A0A1C3RE75"/>
<sequence length="560" mass="62347">MMHVLTIFICMLLSFTAFAAKPSGLSKPGATPEVYRLKNPIQQVQELLKAQGLYIGTIDGLMGADLENAIKQYQKNHGVKQTGKVNSDLIKHIENIGRVRALINRLDQVRQARREEARQALLADPRTRKLLEDKETKTADPTRDVSACFKSPTSNCLLQEAVESSRAVFEDDMRDWALGEILAAQVRVGLEGDAMKTAARIKDSRLVIAALTNIAKAHVREGKVREAITSLSLIPVAERRLAVLLKIAEFYLHDKQNDRLVNTVNKILAGAQAIEAIEDSLPIQVKAVELLSHVDKKRALGLLDELAEQVRNSARNGSAITLLRQSASAMAKIGYPEWALKAVEDLPDDETRIPILMEASRAFLKMKRFEAARTTIERISAKRYRSVILSDMARALWLAGQSAQTFQVLDEAFIIAKAVKLPFAKNYALSNIAQTYIQIVSDTRQSKHADQAYQILDMISDDRIKARNLWDLAYASKQHDFASSSADLQREADEAMEEIKSVFSRVWVLGDLVKFHQKAGDIKQAQKAFMIGLQSAKSLTNPWARSRALAKFGALAHSLD</sequence>